<dbReference type="InterPro" id="IPR003959">
    <property type="entry name" value="ATPase_AAA_core"/>
</dbReference>
<name>A0A379GHC6_PROMI</name>
<evidence type="ECO:0000259" key="1">
    <source>
        <dbReference type="Pfam" id="PF13304"/>
    </source>
</evidence>
<dbReference type="AlphaFoldDB" id="A0A379GHC6"/>
<evidence type="ECO:0000313" key="2">
    <source>
        <dbReference type="EMBL" id="SUC40424.1"/>
    </source>
</evidence>
<dbReference type="Gene3D" id="3.40.50.300">
    <property type="entry name" value="P-loop containing nucleotide triphosphate hydrolases"/>
    <property type="match status" value="1"/>
</dbReference>
<evidence type="ECO:0000313" key="3">
    <source>
        <dbReference type="Proteomes" id="UP000254191"/>
    </source>
</evidence>
<dbReference type="SUPFAM" id="SSF52540">
    <property type="entry name" value="P-loop containing nucleoside triphosphate hydrolases"/>
    <property type="match status" value="1"/>
</dbReference>
<dbReference type="GO" id="GO:0005524">
    <property type="term" value="F:ATP binding"/>
    <property type="evidence" value="ECO:0007669"/>
    <property type="project" value="InterPro"/>
</dbReference>
<reference evidence="2 3" key="1">
    <citation type="submission" date="2018-06" db="EMBL/GenBank/DDBJ databases">
        <authorList>
            <consortium name="Pathogen Informatics"/>
            <person name="Doyle S."/>
        </authorList>
    </citation>
    <scope>NUCLEOTIDE SEQUENCE [LARGE SCALE GENOMIC DNA]</scope>
    <source>
        <strain evidence="2 3">NCTC11938</strain>
    </source>
</reference>
<dbReference type="GO" id="GO:0016887">
    <property type="term" value="F:ATP hydrolysis activity"/>
    <property type="evidence" value="ECO:0007669"/>
    <property type="project" value="InterPro"/>
</dbReference>
<dbReference type="EMBL" id="UGTS01000006">
    <property type="protein sequence ID" value="SUC40424.1"/>
    <property type="molecule type" value="Genomic_DNA"/>
</dbReference>
<dbReference type="PANTHER" id="PTHR43581:SF2">
    <property type="entry name" value="EXCINUCLEASE ATPASE SUBUNIT"/>
    <property type="match status" value="1"/>
</dbReference>
<accession>A0A379GHC6</accession>
<sequence>MRISSIYTQSVGPLADGVIKLEDDWSNEIEAQVLFTGNNGCGKSTLLRGIAILWEALGIWLSTEQPLAPASNTRKWLERWGGIAIIFEDFNLSSDDKIKIGLFYGSDDFFSQVVTNYLDVMWIGEISNNKKKNKLYFPSSENKHNDNLIETYKYLGKRRIQSLYNELDPELSIPNIVYLDAEARKWVNPTATRKSLYPDDLNQAWLATYTVTNDWNGQIETLLFNLKATLPNEYPNMIKSLNYFFSDKRIDSEILPGTRQQIILSNGRQHTFDELSSGEHQILIMLFTIQRWLKPGGIVLIDEPDLHLHPSVIAPLLAAIENIVANKKGQLILTSHSTEVWQRYENFGSRIDLTLLKGSVNVEN</sequence>
<protein>
    <submittedName>
        <fullName evidence="2">Cytochrome c biogenesis protein CcmA</fullName>
    </submittedName>
</protein>
<feature type="domain" description="ATPase AAA-type core" evidence="1">
    <location>
        <begin position="35"/>
        <end position="339"/>
    </location>
</feature>
<proteinExistence type="predicted"/>
<gene>
    <name evidence="2" type="ORF">NCTC11938_04720</name>
</gene>
<dbReference type="Pfam" id="PF13304">
    <property type="entry name" value="AAA_21"/>
    <property type="match status" value="1"/>
</dbReference>
<dbReference type="InterPro" id="IPR027417">
    <property type="entry name" value="P-loop_NTPase"/>
</dbReference>
<dbReference type="InterPro" id="IPR051396">
    <property type="entry name" value="Bact_Antivir_Def_Nuclease"/>
</dbReference>
<dbReference type="PANTHER" id="PTHR43581">
    <property type="entry name" value="ATP/GTP PHOSPHATASE"/>
    <property type="match status" value="1"/>
</dbReference>
<organism evidence="2 3">
    <name type="scientific">Proteus mirabilis</name>
    <dbReference type="NCBI Taxonomy" id="584"/>
    <lineage>
        <taxon>Bacteria</taxon>
        <taxon>Pseudomonadati</taxon>
        <taxon>Pseudomonadota</taxon>
        <taxon>Gammaproteobacteria</taxon>
        <taxon>Enterobacterales</taxon>
        <taxon>Morganellaceae</taxon>
        <taxon>Proteus</taxon>
    </lineage>
</organism>
<dbReference type="Proteomes" id="UP000254191">
    <property type="component" value="Unassembled WGS sequence"/>
</dbReference>